<dbReference type="InParanoid" id="A0A669EWQ3"/>
<keyword evidence="4" id="KW-1185">Reference proteome</keyword>
<organism evidence="3 4">
    <name type="scientific">Oreochromis niloticus</name>
    <name type="common">Nile tilapia</name>
    <name type="synonym">Tilapia nilotica</name>
    <dbReference type="NCBI Taxonomy" id="8128"/>
    <lineage>
        <taxon>Eukaryota</taxon>
        <taxon>Metazoa</taxon>
        <taxon>Chordata</taxon>
        <taxon>Craniata</taxon>
        <taxon>Vertebrata</taxon>
        <taxon>Euteleostomi</taxon>
        <taxon>Actinopterygii</taxon>
        <taxon>Neopterygii</taxon>
        <taxon>Teleostei</taxon>
        <taxon>Neoteleostei</taxon>
        <taxon>Acanthomorphata</taxon>
        <taxon>Ovalentaria</taxon>
        <taxon>Cichlomorphae</taxon>
        <taxon>Cichliformes</taxon>
        <taxon>Cichlidae</taxon>
        <taxon>African cichlids</taxon>
        <taxon>Pseudocrenilabrinae</taxon>
        <taxon>Oreochromini</taxon>
        <taxon>Oreochromis</taxon>
    </lineage>
</organism>
<evidence type="ECO:0000313" key="3">
    <source>
        <dbReference type="Ensembl" id="ENSONIP00000075675.1"/>
    </source>
</evidence>
<dbReference type="Ensembl" id="ENSONIT00000041889.1">
    <property type="protein sequence ID" value="ENSONIP00000075675.1"/>
    <property type="gene ID" value="ENSONIG00000042709.1"/>
</dbReference>
<dbReference type="PANTHER" id="PTHR15503">
    <property type="entry name" value="LDOC1 RELATED"/>
    <property type="match status" value="1"/>
</dbReference>
<dbReference type="GeneTree" id="ENSGT00950000183173"/>
<feature type="region of interest" description="Disordered" evidence="1">
    <location>
        <begin position="204"/>
        <end position="270"/>
    </location>
</feature>
<dbReference type="OMA" id="QTHAYAT"/>
<proteinExistence type="predicted"/>
<dbReference type="InterPro" id="IPR005162">
    <property type="entry name" value="Retrotrans_gag_dom"/>
</dbReference>
<dbReference type="PANTHER" id="PTHR15503:SF36">
    <property type="entry name" value="RETROTRANSPOSON GAG-LIKE PROTEIN 5"/>
    <property type="match status" value="1"/>
</dbReference>
<sequence length="270" mass="29721">MLQPTPAAAANIPPTLPLRSVAAACPLPPSPPPPVREHTLPMPEKFSGDLDKCGGFLTQCALIFWQQTHAYATDCAKIALIVQLLTGRAFKWAQAVLGTNPNVSYPEVLAKFKCVFDKGSSPETAAHRMFSLKQGRRSVADFSVEFWTLAEEAGWEEKALRGAFLNGLNERIKRELATKDMPATLSALVDMCIRLDDHMREFGGRSEESRRPMGSSNAWGHPVPSEWRKVEQEPGDDEEQPMQLGRASFRTARWRTKSQTGGGEENTGAG</sequence>
<dbReference type="InterPro" id="IPR032567">
    <property type="entry name" value="RTL1-rel"/>
</dbReference>
<feature type="compositionally biased region" description="Gly residues" evidence="1">
    <location>
        <begin position="260"/>
        <end position="270"/>
    </location>
</feature>
<evidence type="ECO:0000259" key="2">
    <source>
        <dbReference type="Pfam" id="PF03732"/>
    </source>
</evidence>
<evidence type="ECO:0000256" key="1">
    <source>
        <dbReference type="SAM" id="MobiDB-lite"/>
    </source>
</evidence>
<reference evidence="3" key="2">
    <citation type="submission" date="2025-08" db="UniProtKB">
        <authorList>
            <consortium name="Ensembl"/>
        </authorList>
    </citation>
    <scope>IDENTIFICATION</scope>
</reference>
<dbReference type="Proteomes" id="UP000005207">
    <property type="component" value="Linkage group LG2"/>
</dbReference>
<dbReference type="Pfam" id="PF03732">
    <property type="entry name" value="Retrotrans_gag"/>
    <property type="match status" value="1"/>
</dbReference>
<evidence type="ECO:0000313" key="4">
    <source>
        <dbReference type="Proteomes" id="UP000005207"/>
    </source>
</evidence>
<name>A0A669EWQ3_ORENI</name>
<reference evidence="4" key="1">
    <citation type="submission" date="2012-01" db="EMBL/GenBank/DDBJ databases">
        <title>The Genome Sequence of Oreochromis niloticus (Nile Tilapia).</title>
        <authorList>
            <consortium name="Broad Institute Genome Assembly Team"/>
            <consortium name="Broad Institute Sequencing Platform"/>
            <person name="Di Palma F."/>
            <person name="Johnson J."/>
            <person name="Lander E.S."/>
            <person name="Lindblad-Toh K."/>
        </authorList>
    </citation>
    <scope>NUCLEOTIDE SEQUENCE [LARGE SCALE GENOMIC DNA]</scope>
</reference>
<reference evidence="3" key="3">
    <citation type="submission" date="2025-09" db="UniProtKB">
        <authorList>
            <consortium name="Ensembl"/>
        </authorList>
    </citation>
    <scope>IDENTIFICATION</scope>
</reference>
<dbReference type="AlphaFoldDB" id="A0A669EWQ3"/>
<feature type="domain" description="Retrotransposon gag" evidence="2">
    <location>
        <begin position="80"/>
        <end position="170"/>
    </location>
</feature>
<protein>
    <recommendedName>
        <fullName evidence="2">Retrotransposon gag domain-containing protein</fullName>
    </recommendedName>
</protein>
<accession>A0A669EWQ3</accession>